<dbReference type="HOGENOM" id="CLU_1885314_0_0_1"/>
<dbReference type="AlphaFoldDB" id="G3XSY9"/>
<dbReference type="VEuPathDB" id="FungiDB:ASPNIDRAFT2_35961"/>
<proteinExistence type="predicted"/>
<dbReference type="Proteomes" id="UP000009038">
    <property type="component" value="Unassembled WGS sequence"/>
</dbReference>
<name>G3XSY9_ASPNA</name>
<protein>
    <submittedName>
        <fullName evidence="1">Uncharacterized protein</fullName>
    </submittedName>
</protein>
<evidence type="ECO:0000313" key="1">
    <source>
        <dbReference type="EMBL" id="EHA26616.1"/>
    </source>
</evidence>
<sequence>MLLACLSGPSAMMSLGLLQPGIRNRNLVRLFLVSDSTGTGNGSNPHAIPNLVLGHRPQKGHFPRIVSRAKLNSSSSLIRLANKNLQPADVRSRGLHGNPACLVGPNLARRQVKSRSSPHGCYFHWNLSASLVLPC</sequence>
<comment type="caution">
    <text evidence="1">The sequence shown here is derived from an EMBL/GenBank/DDBJ whole genome shotgun (WGS) entry which is preliminary data.</text>
</comment>
<organism evidence="1 2">
    <name type="scientific">Aspergillus niger (strain ATCC 1015 / CBS 113.46 / FGSC A1144 / LSHB Ac4 / NCTC 3858a / NRRL 328 / USDA 3528.7)</name>
    <dbReference type="NCBI Taxonomy" id="380704"/>
    <lineage>
        <taxon>Eukaryota</taxon>
        <taxon>Fungi</taxon>
        <taxon>Dikarya</taxon>
        <taxon>Ascomycota</taxon>
        <taxon>Pezizomycotina</taxon>
        <taxon>Eurotiomycetes</taxon>
        <taxon>Eurotiomycetidae</taxon>
        <taxon>Eurotiales</taxon>
        <taxon>Aspergillaceae</taxon>
        <taxon>Aspergillus</taxon>
        <taxon>Aspergillus subgen. Circumdati</taxon>
    </lineage>
</organism>
<accession>G3XSY9</accession>
<reference evidence="1 2" key="1">
    <citation type="journal article" date="2011" name="Genome Res.">
        <title>Comparative genomics of citric-acid-producing Aspergillus niger ATCC 1015 versus enzyme-producing CBS 513.88.</title>
        <authorList>
            <person name="Andersen M.R."/>
            <person name="Salazar M.P."/>
            <person name="Schaap P.J."/>
            <person name="van de Vondervoort P.J."/>
            <person name="Culley D."/>
            <person name="Thykaer J."/>
            <person name="Frisvad J.C."/>
            <person name="Nielsen K.F."/>
            <person name="Albang R."/>
            <person name="Albermann K."/>
            <person name="Berka R.M."/>
            <person name="Braus G.H."/>
            <person name="Braus-Stromeyer S.A."/>
            <person name="Corrochano L.M."/>
            <person name="Dai Z."/>
            <person name="van Dijck P.W."/>
            <person name="Hofmann G."/>
            <person name="Lasure L.L."/>
            <person name="Magnuson J.K."/>
            <person name="Menke H."/>
            <person name="Meijer M."/>
            <person name="Meijer S.L."/>
            <person name="Nielsen J.B."/>
            <person name="Nielsen M.L."/>
            <person name="van Ooyen A.J."/>
            <person name="Pel H.J."/>
            <person name="Poulsen L."/>
            <person name="Samson R.A."/>
            <person name="Stam H."/>
            <person name="Tsang A."/>
            <person name="van den Brink J.M."/>
            <person name="Atkins A."/>
            <person name="Aerts A."/>
            <person name="Shapiro H."/>
            <person name="Pangilinan J."/>
            <person name="Salamov A."/>
            <person name="Lou Y."/>
            <person name="Lindquist E."/>
            <person name="Lucas S."/>
            <person name="Grimwood J."/>
            <person name="Grigoriev I.V."/>
            <person name="Kubicek C.P."/>
            <person name="Martinez D."/>
            <person name="van Peij N.N."/>
            <person name="Roubos J.A."/>
            <person name="Nielsen J."/>
            <person name="Baker S.E."/>
        </authorList>
    </citation>
    <scope>NUCLEOTIDE SEQUENCE [LARGE SCALE GENOMIC DNA]</scope>
    <source>
        <strain evidence="2">ATCC 1015 / CBS 113.46 / FGSC A1144 / LSHB Ac4 / NCTC 3858a / NRRL 328 / USDA 3528.7</strain>
    </source>
</reference>
<evidence type="ECO:0000313" key="2">
    <source>
        <dbReference type="Proteomes" id="UP000009038"/>
    </source>
</evidence>
<gene>
    <name evidence="1" type="ORF">ASPNIDRAFT_35961</name>
</gene>
<dbReference type="EMBL" id="ACJE01000004">
    <property type="protein sequence ID" value="EHA26616.1"/>
    <property type="molecule type" value="Genomic_DNA"/>
</dbReference>